<dbReference type="AlphaFoldDB" id="A0A8T9SZ74"/>
<sequence>MMRHLLFCSLVGMHLFSHAEGAFASVKGATSKEFQQLVVPAQNGTPGLTGWYFGNSTLAGKPIRQQQDAAPNFQWGKDAPAPTVPADYFSVRWEGFLTAPTTGAYSFAVRAGEQVRLWINGQKILDTWDGQSLTESDIYVNLAAGESTPIKLEYHSEEGDAHVQLQWTTPKQVRQAIPAEAFSAEGFVMASVPAPASVAAQPKVEVEVSKQAITRKAGMRLPKGAVATPAVASMSGVYRLKARNDGQTLAVAEQQATGRAAADAAAPEWLLESAGNGYYRVFVQGSNKALEVLGNSSSNGAALDLWPAYKSDNQLWLIHEAEDGYYTLVAKHSSKALTAKETSEGGLQQWRYNGGADQQWKLEPVAGAKISTKATPLVGNGDYKVHVYPNPSNGISQLRYQLPGAMPVGWVLYDTRGVAVRSSNARQLSDGVHNQTLPFLELPSGNYQLHLTVNGITTSQPIMIRHPKAESQGEARVQTVEPMQIVQMQASR</sequence>
<proteinExistence type="predicted"/>
<dbReference type="SUPFAM" id="SSF56988">
    <property type="entry name" value="Anthrax protective antigen"/>
    <property type="match status" value="1"/>
</dbReference>
<dbReference type="SMART" id="SM00758">
    <property type="entry name" value="PA14"/>
    <property type="match status" value="1"/>
</dbReference>
<dbReference type="Gene3D" id="3.90.182.10">
    <property type="entry name" value="Toxin - Anthrax Protective Antigen,domain 1"/>
    <property type="match status" value="1"/>
</dbReference>
<dbReference type="RefSeq" id="WP_245094759.1">
    <property type="nucleotide sequence ID" value="NZ_CP095053.1"/>
</dbReference>
<evidence type="ECO:0000313" key="3">
    <source>
        <dbReference type="EMBL" id="UOR06003.1"/>
    </source>
</evidence>
<protein>
    <submittedName>
        <fullName evidence="3">PA14 domain-containing protein</fullName>
    </submittedName>
</protein>
<dbReference type="NCBIfam" id="TIGR04183">
    <property type="entry name" value="Por_Secre_tail"/>
    <property type="match status" value="1"/>
</dbReference>
<dbReference type="SMART" id="SM00458">
    <property type="entry name" value="RICIN"/>
    <property type="match status" value="1"/>
</dbReference>
<keyword evidence="4" id="KW-1185">Reference proteome</keyword>
<dbReference type="InterPro" id="IPR035992">
    <property type="entry name" value="Ricin_B-like_lectins"/>
</dbReference>
<gene>
    <name evidence="3" type="ORF">MUN82_02605</name>
</gene>
<dbReference type="InterPro" id="IPR000772">
    <property type="entry name" value="Ricin_B_lectin"/>
</dbReference>
<evidence type="ECO:0000259" key="2">
    <source>
        <dbReference type="PROSITE" id="PS51820"/>
    </source>
</evidence>
<feature type="domain" description="PA14" evidence="2">
    <location>
        <begin position="43"/>
        <end position="181"/>
    </location>
</feature>
<organism evidence="3 4">
    <name type="scientific">Hymenobacter aerilatus</name>
    <dbReference type="NCBI Taxonomy" id="2932251"/>
    <lineage>
        <taxon>Bacteria</taxon>
        <taxon>Pseudomonadati</taxon>
        <taxon>Bacteroidota</taxon>
        <taxon>Cytophagia</taxon>
        <taxon>Cytophagales</taxon>
        <taxon>Hymenobacteraceae</taxon>
        <taxon>Hymenobacter</taxon>
    </lineage>
</organism>
<dbReference type="CDD" id="cd00161">
    <property type="entry name" value="beta-trefoil_Ricin-like"/>
    <property type="match status" value="1"/>
</dbReference>
<feature type="signal peptide" evidence="1">
    <location>
        <begin position="1"/>
        <end position="24"/>
    </location>
</feature>
<name>A0A8T9SZ74_9BACT</name>
<dbReference type="KEGG" id="haei:MUN82_02605"/>
<evidence type="ECO:0000313" key="4">
    <source>
        <dbReference type="Proteomes" id="UP000829925"/>
    </source>
</evidence>
<dbReference type="SUPFAM" id="SSF50370">
    <property type="entry name" value="Ricin B-like lectins"/>
    <property type="match status" value="1"/>
</dbReference>
<accession>A0A8T9SZ74</accession>
<dbReference type="InterPro" id="IPR026444">
    <property type="entry name" value="Secre_tail"/>
</dbReference>
<dbReference type="InterPro" id="IPR037524">
    <property type="entry name" value="PA14/GLEYA"/>
</dbReference>
<keyword evidence="1" id="KW-0732">Signal</keyword>
<dbReference type="Pfam" id="PF07691">
    <property type="entry name" value="PA14"/>
    <property type="match status" value="1"/>
</dbReference>
<dbReference type="InterPro" id="IPR011658">
    <property type="entry name" value="PA14_dom"/>
</dbReference>
<reference evidence="3 4" key="1">
    <citation type="submission" date="2022-04" db="EMBL/GenBank/DDBJ databases">
        <title>Hymenobacter sp. isolated from the air.</title>
        <authorList>
            <person name="Won M."/>
            <person name="Lee C.-M."/>
            <person name="Woen H.-Y."/>
            <person name="Kwon S.-W."/>
        </authorList>
    </citation>
    <scope>NUCLEOTIDE SEQUENCE [LARGE SCALE GENOMIC DNA]</scope>
    <source>
        <strain evidence="4">5413 J-13</strain>
    </source>
</reference>
<dbReference type="PROSITE" id="PS51820">
    <property type="entry name" value="PA14"/>
    <property type="match status" value="1"/>
</dbReference>
<dbReference type="EMBL" id="CP095053">
    <property type="protein sequence ID" value="UOR06003.1"/>
    <property type="molecule type" value="Genomic_DNA"/>
</dbReference>
<evidence type="ECO:0000256" key="1">
    <source>
        <dbReference type="SAM" id="SignalP"/>
    </source>
</evidence>
<feature type="chain" id="PRO_5035760234" evidence="1">
    <location>
        <begin position="25"/>
        <end position="492"/>
    </location>
</feature>
<dbReference type="PROSITE" id="PS50231">
    <property type="entry name" value="RICIN_B_LECTIN"/>
    <property type="match status" value="1"/>
</dbReference>
<dbReference type="Pfam" id="PF14200">
    <property type="entry name" value="RicinB_lectin_2"/>
    <property type="match status" value="2"/>
</dbReference>
<dbReference type="Proteomes" id="UP000829925">
    <property type="component" value="Chromosome"/>
</dbReference>
<dbReference type="Gene3D" id="2.80.10.50">
    <property type="match status" value="1"/>
</dbReference>